<evidence type="ECO:0000313" key="2">
    <source>
        <dbReference type="Proteomes" id="UP000054928"/>
    </source>
</evidence>
<proteinExistence type="predicted"/>
<keyword evidence="2" id="KW-1185">Reference proteome</keyword>
<reference evidence="2" key="1">
    <citation type="submission" date="2014-09" db="EMBL/GenBank/DDBJ databases">
        <authorList>
            <person name="Sharma Rahul"/>
            <person name="Thines Marco"/>
        </authorList>
    </citation>
    <scope>NUCLEOTIDE SEQUENCE [LARGE SCALE GENOMIC DNA]</scope>
</reference>
<organism evidence="1 2">
    <name type="scientific">Plasmopara halstedii</name>
    <name type="common">Downy mildew of sunflower</name>
    <dbReference type="NCBI Taxonomy" id="4781"/>
    <lineage>
        <taxon>Eukaryota</taxon>
        <taxon>Sar</taxon>
        <taxon>Stramenopiles</taxon>
        <taxon>Oomycota</taxon>
        <taxon>Peronosporomycetes</taxon>
        <taxon>Peronosporales</taxon>
        <taxon>Peronosporaceae</taxon>
        <taxon>Plasmopara</taxon>
    </lineage>
</organism>
<dbReference type="EMBL" id="CCYD01001336">
    <property type="protein sequence ID" value="CEG44794.1"/>
    <property type="molecule type" value="Genomic_DNA"/>
</dbReference>
<protein>
    <submittedName>
        <fullName evidence="1">Uncharacterized protein</fullName>
    </submittedName>
</protein>
<dbReference type="AlphaFoldDB" id="A0A0P1AVS7"/>
<dbReference type="RefSeq" id="XP_024581163.1">
    <property type="nucleotide sequence ID" value="XM_024730935.1"/>
</dbReference>
<sequence length="54" mass="6273">MLPERLYEGRGDAMRSKEERSRRFRILCFGDKKAWAMVSAKKAVPKRRAFTGSP</sequence>
<accession>A0A0P1AVS7</accession>
<evidence type="ECO:0000313" key="1">
    <source>
        <dbReference type="EMBL" id="CEG44794.1"/>
    </source>
</evidence>
<dbReference type="Proteomes" id="UP000054928">
    <property type="component" value="Unassembled WGS sequence"/>
</dbReference>
<name>A0A0P1AVS7_PLAHL</name>
<dbReference type="GeneID" id="36396186"/>